<keyword evidence="1" id="KW-0732">Signal</keyword>
<dbReference type="RefSeq" id="WP_129019072.1">
    <property type="nucleotide sequence ID" value="NZ_SDDZ01000022.1"/>
</dbReference>
<dbReference type="OrthoDB" id="1524444at2"/>
<dbReference type="Gene3D" id="1.20.5.320">
    <property type="entry name" value="6-Phosphogluconate Dehydrogenase, domain 3"/>
    <property type="match status" value="1"/>
</dbReference>
<accession>A0A4Q0X9W6</accession>
<name>A0A4Q0X9W6_9FLAO</name>
<dbReference type="Proteomes" id="UP000289792">
    <property type="component" value="Unassembled WGS sequence"/>
</dbReference>
<gene>
    <name evidence="2" type="ORF">ESZ48_18920</name>
</gene>
<proteinExistence type="predicted"/>
<evidence type="ECO:0000313" key="3">
    <source>
        <dbReference type="Proteomes" id="UP000289792"/>
    </source>
</evidence>
<evidence type="ECO:0000313" key="2">
    <source>
        <dbReference type="EMBL" id="RXJ43761.1"/>
    </source>
</evidence>
<evidence type="ECO:0008006" key="4">
    <source>
        <dbReference type="Google" id="ProtNLM"/>
    </source>
</evidence>
<evidence type="ECO:0000256" key="1">
    <source>
        <dbReference type="SAM" id="SignalP"/>
    </source>
</evidence>
<dbReference type="PROSITE" id="PS51257">
    <property type="entry name" value="PROKAR_LIPOPROTEIN"/>
    <property type="match status" value="1"/>
</dbReference>
<comment type="caution">
    <text evidence="2">The sequence shown here is derived from an EMBL/GenBank/DDBJ whole genome shotgun (WGS) entry which is preliminary data.</text>
</comment>
<feature type="chain" id="PRO_5020755080" description="Collagen-like protein" evidence="1">
    <location>
        <begin position="23"/>
        <end position="173"/>
    </location>
</feature>
<dbReference type="EMBL" id="SDDZ01000022">
    <property type="protein sequence ID" value="RXJ43761.1"/>
    <property type="molecule type" value="Genomic_DNA"/>
</dbReference>
<dbReference type="AlphaFoldDB" id="A0A4Q0X9W6"/>
<feature type="signal peptide" evidence="1">
    <location>
        <begin position="1"/>
        <end position="22"/>
    </location>
</feature>
<reference evidence="2 3" key="1">
    <citation type="submission" date="2019-01" db="EMBL/GenBank/DDBJ databases">
        <title>Genome sequence of the Antarctic species Gelidibacter gilvus ACAM 158(T).</title>
        <authorList>
            <person name="Bowman J.P."/>
        </authorList>
    </citation>
    <scope>NUCLEOTIDE SEQUENCE [LARGE SCALE GENOMIC DNA]</scope>
    <source>
        <strain evidence="2 3">IC158</strain>
    </source>
</reference>
<organism evidence="2 3">
    <name type="scientific">Gelidibacter gilvus</name>
    <dbReference type="NCBI Taxonomy" id="59602"/>
    <lineage>
        <taxon>Bacteria</taxon>
        <taxon>Pseudomonadati</taxon>
        <taxon>Bacteroidota</taxon>
        <taxon>Flavobacteriia</taxon>
        <taxon>Flavobacteriales</taxon>
        <taxon>Flavobacteriaceae</taxon>
        <taxon>Gelidibacter</taxon>
    </lineage>
</organism>
<protein>
    <recommendedName>
        <fullName evidence="4">Collagen-like protein</fullName>
    </recommendedName>
</protein>
<sequence>MKKIASLLFVTALFFTACTGSQGPPGPPGPPGNTGTPGSDGNIIASSAFEIDVTFNADNNYSYIEDYGFEVLESDVTLVYRLWTNSDESTAWRLLPQTVTFTTGKNLTYNFDFTQTDVRFFLDGTVDFSILPAQWTANQVFRVVVIPADNVGVDFSNINEVMQSYHIENFEMK</sequence>
<keyword evidence="3" id="KW-1185">Reference proteome</keyword>